<name>D8LWA2_BLAHO</name>
<keyword evidence="2" id="KW-0808">Transferase</keyword>
<evidence type="ECO:0000313" key="4">
    <source>
        <dbReference type="EMBL" id="CBK20091.2"/>
    </source>
</evidence>
<dbReference type="InterPro" id="IPR029063">
    <property type="entry name" value="SAM-dependent_MTases_sf"/>
</dbReference>
<keyword evidence="2" id="KW-0489">Methyltransferase</keyword>
<dbReference type="SUPFAM" id="SSF53335">
    <property type="entry name" value="S-adenosyl-L-methionine-dependent methyltransferases"/>
    <property type="match status" value="1"/>
</dbReference>
<dbReference type="CDD" id="cd02440">
    <property type="entry name" value="AdoMet_MTases"/>
    <property type="match status" value="1"/>
</dbReference>
<dbReference type="RefSeq" id="XP_012894139.1">
    <property type="nucleotide sequence ID" value="XM_013038685.1"/>
</dbReference>
<feature type="region of interest" description="Disordered" evidence="3">
    <location>
        <begin position="246"/>
        <end position="285"/>
    </location>
</feature>
<protein>
    <recommendedName>
        <fullName evidence="6">Methyltransferase domain-containing protein</fullName>
    </recommendedName>
</protein>
<dbReference type="Gene3D" id="3.40.50.150">
    <property type="entry name" value="Vaccinia Virus protein VP39"/>
    <property type="match status" value="1"/>
</dbReference>
<evidence type="ECO:0000256" key="1">
    <source>
        <dbReference type="ARBA" id="ARBA00022691"/>
    </source>
</evidence>
<dbReference type="AlphaFoldDB" id="D8LWA2"/>
<evidence type="ECO:0000313" key="5">
    <source>
        <dbReference type="Proteomes" id="UP000008312"/>
    </source>
</evidence>
<dbReference type="GO" id="GO:0032259">
    <property type="term" value="P:methylation"/>
    <property type="evidence" value="ECO:0007669"/>
    <property type="project" value="UniProtKB-KW"/>
</dbReference>
<reference evidence="4" key="1">
    <citation type="submission" date="2010-02" db="EMBL/GenBank/DDBJ databases">
        <title>Sequencing and annotation of the Blastocystis hominis genome.</title>
        <authorList>
            <person name="Wincker P."/>
        </authorList>
    </citation>
    <scope>NUCLEOTIDE SEQUENCE</scope>
    <source>
        <strain evidence="4">Singapore isolate B</strain>
    </source>
</reference>
<dbReference type="OrthoDB" id="412876at2759"/>
<feature type="compositionally biased region" description="Basic and acidic residues" evidence="3">
    <location>
        <begin position="251"/>
        <end position="268"/>
    </location>
</feature>
<feature type="region of interest" description="Disordered" evidence="3">
    <location>
        <begin position="338"/>
        <end position="360"/>
    </location>
</feature>
<proteinExistence type="predicted"/>
<dbReference type="PANTHER" id="PTHR11006:SF4">
    <property type="entry name" value="PROTEIN ARGININE N-METHYLTRANSFERASE 7"/>
    <property type="match status" value="1"/>
</dbReference>
<organism evidence="4">
    <name type="scientific">Blastocystis hominis</name>
    <dbReference type="NCBI Taxonomy" id="12968"/>
    <lineage>
        <taxon>Eukaryota</taxon>
        <taxon>Sar</taxon>
        <taxon>Stramenopiles</taxon>
        <taxon>Bigyra</taxon>
        <taxon>Opalozoa</taxon>
        <taxon>Opalinata</taxon>
        <taxon>Blastocystidae</taxon>
        <taxon>Blastocystis</taxon>
    </lineage>
</organism>
<feature type="compositionally biased region" description="Low complexity" evidence="3">
    <location>
        <begin position="272"/>
        <end position="283"/>
    </location>
</feature>
<dbReference type="Pfam" id="PF06325">
    <property type="entry name" value="PrmA"/>
    <property type="match status" value="1"/>
</dbReference>
<gene>
    <name evidence="4" type="ORF">GSBLH_T00000473001</name>
</gene>
<dbReference type="GO" id="GO:0042054">
    <property type="term" value="F:histone methyltransferase activity"/>
    <property type="evidence" value="ECO:0007669"/>
    <property type="project" value="TreeGrafter"/>
</dbReference>
<dbReference type="Proteomes" id="UP000008312">
    <property type="component" value="Unassembled WGS sequence"/>
</dbReference>
<keyword evidence="5" id="KW-1185">Reference proteome</keyword>
<evidence type="ECO:0008006" key="6">
    <source>
        <dbReference type="Google" id="ProtNLM"/>
    </source>
</evidence>
<keyword evidence="1 2" id="KW-0949">S-adenosyl-L-methionine</keyword>
<evidence type="ECO:0000256" key="2">
    <source>
        <dbReference type="PROSITE-ProRule" id="PRU01015"/>
    </source>
</evidence>
<sequence length="360" mass="40107">MCSEVYLGSYLNIETGELAWKYLDEKEDVLQSVMGMSQMSSMLKDKRRNEAYNSAISECIRDFIQQHGRKPYVLDIGCGTGLLSLQAARAGAEKVFGCEMFRSWAEIAAKNVIENGFENVITIFNKHSSALTVEELGQRCDILVSEILDTVLLGEGVLKAVRDAKKRLLVPNALIIPEKADVYVELVRSPLYALTTVQDALNRREKLVPDAAPRCRASQLFPVSPFRACSLDPRRPLRDRVVLCAHSPHHGGSDRRLQSAPAHLRDSRSLGPQRPSLRLGSLPLPRPPALLHARRRAQRLGGPLAAGLLPALRPRGRRADGVPRRSAARHQLEVRRLRAGDRQITRSRSHSQISRASSRE</sequence>
<dbReference type="PROSITE" id="PS51678">
    <property type="entry name" value="SAM_MT_PRMT"/>
    <property type="match status" value="1"/>
</dbReference>
<dbReference type="GeneID" id="24917782"/>
<accession>D8LWA2</accession>
<dbReference type="InParanoid" id="D8LWA2"/>
<dbReference type="GO" id="GO:0016274">
    <property type="term" value="F:protein-arginine N-methyltransferase activity"/>
    <property type="evidence" value="ECO:0007669"/>
    <property type="project" value="InterPro"/>
</dbReference>
<dbReference type="EMBL" id="FN668638">
    <property type="protein sequence ID" value="CBK20091.2"/>
    <property type="molecule type" value="Genomic_DNA"/>
</dbReference>
<feature type="compositionally biased region" description="Low complexity" evidence="3">
    <location>
        <begin position="350"/>
        <end position="360"/>
    </location>
</feature>
<evidence type="ECO:0000256" key="3">
    <source>
        <dbReference type="SAM" id="MobiDB-lite"/>
    </source>
</evidence>
<dbReference type="InterPro" id="IPR025799">
    <property type="entry name" value="Arg_MeTrfase"/>
</dbReference>
<dbReference type="PANTHER" id="PTHR11006">
    <property type="entry name" value="PROTEIN ARGININE N-METHYLTRANSFERASE"/>
    <property type="match status" value="1"/>
</dbReference>